<dbReference type="InterPro" id="IPR046982">
    <property type="entry name" value="BIN3/RVS161-like"/>
</dbReference>
<dbReference type="KEGG" id="dpp:DICPUDRAFT_95039"/>
<evidence type="ECO:0000256" key="6">
    <source>
        <dbReference type="SAM" id="MobiDB-lite"/>
    </source>
</evidence>
<feature type="domain" description="BAR" evidence="8">
    <location>
        <begin position="19"/>
        <end position="243"/>
    </location>
</feature>
<comment type="subcellular location">
    <subcellularLocation>
        <location evidence="1">Cytoplasm</location>
        <location evidence="1">Cytoskeleton</location>
    </subcellularLocation>
</comment>
<dbReference type="GO" id="GO:0005737">
    <property type="term" value="C:cytoplasm"/>
    <property type="evidence" value="ECO:0007669"/>
    <property type="project" value="InterPro"/>
</dbReference>
<feature type="region of interest" description="Disordered" evidence="6">
    <location>
        <begin position="275"/>
        <end position="314"/>
    </location>
</feature>
<dbReference type="VEuPathDB" id="AmoebaDB:DICPUDRAFT_95039"/>
<dbReference type="SUPFAM" id="SSF50044">
    <property type="entry name" value="SH3-domain"/>
    <property type="match status" value="1"/>
</dbReference>
<protein>
    <recommendedName>
        <fullName evidence="11">SH3 domain-containing protein</fullName>
    </recommendedName>
</protein>
<dbReference type="FunFam" id="1.20.1270.60:FF:000222">
    <property type="entry name" value="Uncharacterized protein"/>
    <property type="match status" value="1"/>
</dbReference>
<dbReference type="GO" id="GO:0005886">
    <property type="term" value="C:plasma membrane"/>
    <property type="evidence" value="ECO:0000318"/>
    <property type="project" value="GO_Central"/>
</dbReference>
<dbReference type="GO" id="GO:0005856">
    <property type="term" value="C:cytoskeleton"/>
    <property type="evidence" value="ECO:0007669"/>
    <property type="project" value="UniProtKB-SubCell"/>
</dbReference>
<evidence type="ECO:0000256" key="3">
    <source>
        <dbReference type="ARBA" id="ARBA00022490"/>
    </source>
</evidence>
<dbReference type="InterPro" id="IPR004148">
    <property type="entry name" value="BAR_dom"/>
</dbReference>
<proteinExistence type="predicted"/>
<accession>F0ZRI1</accession>
<dbReference type="InterPro" id="IPR036028">
    <property type="entry name" value="SH3-like_dom_sf"/>
</dbReference>
<dbReference type="STRING" id="5786.F0ZRI1"/>
<dbReference type="EMBL" id="GL871141">
    <property type="protein sequence ID" value="EGC33445.1"/>
    <property type="molecule type" value="Genomic_DNA"/>
</dbReference>
<keyword evidence="10" id="KW-1185">Reference proteome</keyword>
<dbReference type="CDD" id="cd00174">
    <property type="entry name" value="SH3"/>
    <property type="match status" value="1"/>
</dbReference>
<keyword evidence="2 5" id="KW-0728">SH3 domain</keyword>
<keyword evidence="3" id="KW-0963">Cytoplasm</keyword>
<dbReference type="PROSITE" id="PS51021">
    <property type="entry name" value="BAR"/>
    <property type="match status" value="1"/>
</dbReference>
<dbReference type="RefSeq" id="XP_003290016.1">
    <property type="nucleotide sequence ID" value="XM_003289968.1"/>
</dbReference>
<dbReference type="InterPro" id="IPR001452">
    <property type="entry name" value="SH3_domain"/>
</dbReference>
<dbReference type="GeneID" id="10504372"/>
<dbReference type="GO" id="GO:0005543">
    <property type="term" value="F:phospholipid binding"/>
    <property type="evidence" value="ECO:0000318"/>
    <property type="project" value="GO_Central"/>
</dbReference>
<dbReference type="Pfam" id="PF03114">
    <property type="entry name" value="BAR"/>
    <property type="match status" value="1"/>
</dbReference>
<feature type="compositionally biased region" description="Polar residues" evidence="6">
    <location>
        <begin position="290"/>
        <end position="300"/>
    </location>
</feature>
<dbReference type="PRINTS" id="PR00452">
    <property type="entry name" value="SH3DOMAIN"/>
</dbReference>
<feature type="domain" description="SH3" evidence="7">
    <location>
        <begin position="316"/>
        <end position="377"/>
    </location>
</feature>
<evidence type="ECO:0000256" key="1">
    <source>
        <dbReference type="ARBA" id="ARBA00004245"/>
    </source>
</evidence>
<evidence type="ECO:0008006" key="11">
    <source>
        <dbReference type="Google" id="ProtNLM"/>
    </source>
</evidence>
<dbReference type="Pfam" id="PF00018">
    <property type="entry name" value="SH3_1"/>
    <property type="match status" value="1"/>
</dbReference>
<evidence type="ECO:0000259" key="7">
    <source>
        <dbReference type="PROSITE" id="PS50002"/>
    </source>
</evidence>
<dbReference type="SUPFAM" id="SSF103657">
    <property type="entry name" value="BAR/IMD domain-like"/>
    <property type="match status" value="1"/>
</dbReference>
<dbReference type="PANTHER" id="PTHR47174:SF3">
    <property type="entry name" value="BRIDGING INTEGRATOR 3"/>
    <property type="match status" value="1"/>
</dbReference>
<evidence type="ECO:0000259" key="8">
    <source>
        <dbReference type="PROSITE" id="PS51021"/>
    </source>
</evidence>
<dbReference type="InterPro" id="IPR027267">
    <property type="entry name" value="AH/BAR_dom_sf"/>
</dbReference>
<dbReference type="GO" id="GO:0006897">
    <property type="term" value="P:endocytosis"/>
    <property type="evidence" value="ECO:0007669"/>
    <property type="project" value="InterPro"/>
</dbReference>
<dbReference type="SMART" id="SM00721">
    <property type="entry name" value="BAR"/>
    <property type="match status" value="1"/>
</dbReference>
<dbReference type="FunCoup" id="F0ZRI1">
    <property type="interactions" value="168"/>
</dbReference>
<evidence type="ECO:0000256" key="5">
    <source>
        <dbReference type="PROSITE-ProRule" id="PRU00192"/>
    </source>
</evidence>
<reference evidence="10" key="1">
    <citation type="journal article" date="2011" name="Genome Biol.">
        <title>Comparative genomics of the social amoebae Dictyostelium discoideum and Dictyostelium purpureum.</title>
        <authorList>
            <consortium name="US DOE Joint Genome Institute (JGI-PGF)"/>
            <person name="Sucgang R."/>
            <person name="Kuo A."/>
            <person name="Tian X."/>
            <person name="Salerno W."/>
            <person name="Parikh A."/>
            <person name="Feasley C.L."/>
            <person name="Dalin E."/>
            <person name="Tu H."/>
            <person name="Huang E."/>
            <person name="Barry K."/>
            <person name="Lindquist E."/>
            <person name="Shapiro H."/>
            <person name="Bruce D."/>
            <person name="Schmutz J."/>
            <person name="Salamov A."/>
            <person name="Fey P."/>
            <person name="Gaudet P."/>
            <person name="Anjard C."/>
            <person name="Babu M.M."/>
            <person name="Basu S."/>
            <person name="Bushmanova Y."/>
            <person name="van der Wel H."/>
            <person name="Katoh-Kurasawa M."/>
            <person name="Dinh C."/>
            <person name="Coutinho P.M."/>
            <person name="Saito T."/>
            <person name="Elias M."/>
            <person name="Schaap P."/>
            <person name="Kay R.R."/>
            <person name="Henrissat B."/>
            <person name="Eichinger L."/>
            <person name="Rivero F."/>
            <person name="Putnam N.H."/>
            <person name="West C.M."/>
            <person name="Loomis W.F."/>
            <person name="Chisholm R.L."/>
            <person name="Shaulsky G."/>
            <person name="Strassmann J.E."/>
            <person name="Queller D.C."/>
            <person name="Kuspa A."/>
            <person name="Grigoriev I.V."/>
        </authorList>
    </citation>
    <scope>NUCLEOTIDE SEQUENCE [LARGE SCALE GENOMIC DNA]</scope>
    <source>
        <strain evidence="10">QSDP1</strain>
    </source>
</reference>
<dbReference type="Gene3D" id="1.20.1270.60">
    <property type="entry name" value="Arfaptin homology (AH) domain/BAR domain"/>
    <property type="match status" value="1"/>
</dbReference>
<evidence type="ECO:0000256" key="2">
    <source>
        <dbReference type="ARBA" id="ARBA00022443"/>
    </source>
</evidence>
<dbReference type="Proteomes" id="UP000001064">
    <property type="component" value="Unassembled WGS sequence"/>
</dbReference>
<keyword evidence="4" id="KW-0206">Cytoskeleton</keyword>
<evidence type="ECO:0000313" key="9">
    <source>
        <dbReference type="EMBL" id="EGC33445.1"/>
    </source>
</evidence>
<evidence type="ECO:0000313" key="10">
    <source>
        <dbReference type="Proteomes" id="UP000001064"/>
    </source>
</evidence>
<dbReference type="CDD" id="cd07307">
    <property type="entry name" value="BAR"/>
    <property type="match status" value="1"/>
</dbReference>
<evidence type="ECO:0000256" key="4">
    <source>
        <dbReference type="ARBA" id="ARBA00023212"/>
    </source>
</evidence>
<dbReference type="PROSITE" id="PS50002">
    <property type="entry name" value="SH3"/>
    <property type="match status" value="1"/>
</dbReference>
<dbReference type="InParanoid" id="F0ZRI1"/>
<dbReference type="PANTHER" id="PTHR47174">
    <property type="entry name" value="BRIDGING INTEGRATOR 3"/>
    <property type="match status" value="1"/>
</dbReference>
<dbReference type="Gene3D" id="2.30.30.40">
    <property type="entry name" value="SH3 Domains"/>
    <property type="match status" value="1"/>
</dbReference>
<dbReference type="SMART" id="SM00326">
    <property type="entry name" value="SH3"/>
    <property type="match status" value="1"/>
</dbReference>
<dbReference type="OMA" id="ESAYMAN"/>
<sequence>MSSTGNKISTGFARTKQKIFTKTGHSEETIDVQYHYEKERLFSNEERFKNIQKNSEKLTKLIKELNKITVDIGQDACDLYETQDPLWTPGNKLRDIANDNDKHLLDYNENISEPYTKPLNNYISQYKEARKRTEQLTTRKVDMDRYKNEVGKLREKGAGSSSKAKLEPTEEKYRICKEGYDSLHEELLNDLPKLNEDKDIFIQYLVATLVKQQTDFYKKIAYEWSPMPGLTAHVDEYSGRDHQPVITSVERSAASINLRSDPVFKGNASIKQKQSAEYSSSNVEKDIHQPPSSSSLNLEKTPNPYYSPPSAPPMHHATSSATALYDFTGVDSSELSFRSGDVISITKAEGEWFEGFISYPDGTTVQGFVPANYVRLN</sequence>
<dbReference type="eggNOG" id="KOG3771">
    <property type="taxonomic scope" value="Eukaryota"/>
</dbReference>
<dbReference type="OrthoDB" id="27423at2759"/>
<organism evidence="9 10">
    <name type="scientific">Dictyostelium purpureum</name>
    <name type="common">Slime mold</name>
    <dbReference type="NCBI Taxonomy" id="5786"/>
    <lineage>
        <taxon>Eukaryota</taxon>
        <taxon>Amoebozoa</taxon>
        <taxon>Evosea</taxon>
        <taxon>Eumycetozoa</taxon>
        <taxon>Dictyostelia</taxon>
        <taxon>Dictyosteliales</taxon>
        <taxon>Dictyosteliaceae</taxon>
        <taxon>Dictyostelium</taxon>
    </lineage>
</organism>
<dbReference type="AlphaFoldDB" id="F0ZRI1"/>
<gene>
    <name evidence="9" type="ORF">DICPUDRAFT_95039</name>
</gene>
<dbReference type="GO" id="GO:0051666">
    <property type="term" value="P:actin cortical patch localization"/>
    <property type="evidence" value="ECO:0007669"/>
    <property type="project" value="InterPro"/>
</dbReference>
<name>F0ZRI1_DICPU</name>